<keyword evidence="4 5" id="KW-0274">FAD</keyword>
<proteinExistence type="inferred from homology"/>
<accession>A0A1G7W1A0</accession>
<dbReference type="CDD" id="cd00567">
    <property type="entry name" value="ACAD"/>
    <property type="match status" value="1"/>
</dbReference>
<evidence type="ECO:0000259" key="6">
    <source>
        <dbReference type="Pfam" id="PF00441"/>
    </source>
</evidence>
<dbReference type="PANTHER" id="PTHR43884:SF9">
    <property type="entry name" value="COMPLEX I ASSEMBLY FACTOR ACAD9, MITOCHONDRIAL"/>
    <property type="match status" value="1"/>
</dbReference>
<evidence type="ECO:0000256" key="4">
    <source>
        <dbReference type="ARBA" id="ARBA00022827"/>
    </source>
</evidence>
<dbReference type="Gene3D" id="1.20.140.10">
    <property type="entry name" value="Butyryl-CoA Dehydrogenase, subunit A, domain 3"/>
    <property type="match status" value="1"/>
</dbReference>
<dbReference type="OrthoDB" id="6637748at2"/>
<keyword evidence="5" id="KW-0560">Oxidoreductase</keyword>
<dbReference type="InterPro" id="IPR009100">
    <property type="entry name" value="AcylCoA_DH/oxidase_NM_dom_sf"/>
</dbReference>
<dbReference type="SUPFAM" id="SSF47203">
    <property type="entry name" value="Acyl-CoA dehydrogenase C-terminal domain-like"/>
    <property type="match status" value="1"/>
</dbReference>
<dbReference type="EMBL" id="FNAX01000025">
    <property type="protein sequence ID" value="SDG65733.1"/>
    <property type="molecule type" value="Genomic_DNA"/>
</dbReference>
<dbReference type="GO" id="GO:0003995">
    <property type="term" value="F:acyl-CoA dehydrogenase activity"/>
    <property type="evidence" value="ECO:0007669"/>
    <property type="project" value="TreeGrafter"/>
</dbReference>
<evidence type="ECO:0000256" key="1">
    <source>
        <dbReference type="ARBA" id="ARBA00001974"/>
    </source>
</evidence>
<comment type="cofactor">
    <cofactor evidence="1 5">
        <name>FAD</name>
        <dbReference type="ChEBI" id="CHEBI:57692"/>
    </cofactor>
</comment>
<evidence type="ECO:0000256" key="2">
    <source>
        <dbReference type="ARBA" id="ARBA00009347"/>
    </source>
</evidence>
<dbReference type="Proteomes" id="UP000198614">
    <property type="component" value="Unassembled WGS sequence"/>
</dbReference>
<evidence type="ECO:0000259" key="7">
    <source>
        <dbReference type="Pfam" id="PF02770"/>
    </source>
</evidence>
<reference evidence="9 10" key="1">
    <citation type="submission" date="2016-10" db="EMBL/GenBank/DDBJ databases">
        <authorList>
            <person name="de Groot N.N."/>
        </authorList>
    </citation>
    <scope>NUCLEOTIDE SEQUENCE [LARGE SCALE GENOMIC DNA]</scope>
    <source>
        <strain evidence="9 10">CGMCC 4.1859</strain>
    </source>
</reference>
<dbReference type="InterPro" id="IPR036250">
    <property type="entry name" value="AcylCo_DH-like_C"/>
</dbReference>
<evidence type="ECO:0000256" key="3">
    <source>
        <dbReference type="ARBA" id="ARBA00022630"/>
    </source>
</evidence>
<evidence type="ECO:0000313" key="10">
    <source>
        <dbReference type="Proteomes" id="UP000198614"/>
    </source>
</evidence>
<keyword evidence="3 5" id="KW-0285">Flavoprotein</keyword>
<name>A0A1G7W1A0_9ACTN</name>
<feature type="domain" description="Acyl-CoA dehydrogenase/oxidase C-terminal" evidence="6">
    <location>
        <begin position="282"/>
        <end position="412"/>
    </location>
</feature>
<comment type="similarity">
    <text evidence="2 5">Belongs to the acyl-CoA dehydrogenase family.</text>
</comment>
<dbReference type="Pfam" id="PF02771">
    <property type="entry name" value="Acyl-CoA_dh_N"/>
    <property type="match status" value="1"/>
</dbReference>
<dbReference type="Pfam" id="PF02770">
    <property type="entry name" value="Acyl-CoA_dh_M"/>
    <property type="match status" value="1"/>
</dbReference>
<protein>
    <submittedName>
        <fullName evidence="9">Acyl-CoA dehydrogenase</fullName>
    </submittedName>
</protein>
<dbReference type="InterPro" id="IPR006091">
    <property type="entry name" value="Acyl-CoA_Oxase/DH_mid-dom"/>
</dbReference>
<dbReference type="Pfam" id="PF00441">
    <property type="entry name" value="Acyl-CoA_dh_1"/>
    <property type="match status" value="1"/>
</dbReference>
<dbReference type="InterPro" id="IPR013786">
    <property type="entry name" value="AcylCoA_DH/ox_N"/>
</dbReference>
<dbReference type="GO" id="GO:0050660">
    <property type="term" value="F:flavin adenine dinucleotide binding"/>
    <property type="evidence" value="ECO:0007669"/>
    <property type="project" value="InterPro"/>
</dbReference>
<dbReference type="InterPro" id="IPR037069">
    <property type="entry name" value="AcylCoA_DH/ox_N_sf"/>
</dbReference>
<dbReference type="PANTHER" id="PTHR43884">
    <property type="entry name" value="ACYL-COA DEHYDROGENASE"/>
    <property type="match status" value="1"/>
</dbReference>
<dbReference type="Gene3D" id="2.40.110.10">
    <property type="entry name" value="Butyryl-CoA Dehydrogenase, subunit A, domain 2"/>
    <property type="match status" value="1"/>
</dbReference>
<dbReference type="InterPro" id="IPR009075">
    <property type="entry name" value="AcylCo_DH/oxidase_C"/>
</dbReference>
<feature type="domain" description="Acyl-CoA dehydrogenase/oxidase N-terminal" evidence="8">
    <location>
        <begin position="55"/>
        <end position="122"/>
    </location>
</feature>
<dbReference type="Gene3D" id="1.10.540.10">
    <property type="entry name" value="Acyl-CoA dehydrogenase/oxidase, N-terminal domain"/>
    <property type="match status" value="1"/>
</dbReference>
<evidence type="ECO:0000259" key="8">
    <source>
        <dbReference type="Pfam" id="PF02771"/>
    </source>
</evidence>
<dbReference type="AlphaFoldDB" id="A0A1G7W1A0"/>
<dbReference type="InterPro" id="IPR046373">
    <property type="entry name" value="Acyl-CoA_Oxase/DH_mid-dom_sf"/>
</dbReference>
<sequence length="565" mass="60799">MTDVHHASSLLEELNRGRPAWPLLADFPEQDEEDAAKGTAAVHEATEVLRGLVDVPEVERTRSLPPDWVKPLRDAGLYALTTPESRGGRGLSPYNAYRVISALARHSVPPAVSVAVHTGFGSSAYLPLLPDGPLKDTVAAADAAQVISGDADTEPTGAANRRRATTARLDEQGTHYVLDGQKVYIQNAPVAGLLRVSATILGGEDDGRVGLFFVPTDLPGITVGEPHSFVGLRGVPNAPLSLTGVRVPRAFRFVVDPALSTEQEWRLQNQLNDVSVRARMYAIAAPAAALTALCQDIARDFLRGRRVDGLDLAAYGEVQNIVARNAADMMAQEAVARWCLLTPGDPARVRREQMAAKNITSVTCWRVVERTLSLLAARGLETDEGLVARGREPHGLERVWRDARMLRVSGGVDFFVDHFYAVSNVFGPWYEDPAPAAPALPSAAASPQGLSPVNERHWADIGARSAWFAERCRVLVAAHPRRADLEKRQDLTIAAGRFSCELLTAALVLGRAAKSGTERDQLAADVYCTAAEARLAGLAHRLDHPRDAGADAALGRLALAGEQEE</sequence>
<dbReference type="SUPFAM" id="SSF56645">
    <property type="entry name" value="Acyl-CoA dehydrogenase NM domain-like"/>
    <property type="match status" value="1"/>
</dbReference>
<gene>
    <name evidence="9" type="ORF">SAMN05216260_12522</name>
</gene>
<evidence type="ECO:0000256" key="5">
    <source>
        <dbReference type="RuleBase" id="RU362125"/>
    </source>
</evidence>
<evidence type="ECO:0000313" key="9">
    <source>
        <dbReference type="EMBL" id="SDG65733.1"/>
    </source>
</evidence>
<organism evidence="9 10">
    <name type="scientific">Streptomyces griseoaurantiacus</name>
    <dbReference type="NCBI Taxonomy" id="68213"/>
    <lineage>
        <taxon>Bacteria</taxon>
        <taxon>Bacillati</taxon>
        <taxon>Actinomycetota</taxon>
        <taxon>Actinomycetes</taxon>
        <taxon>Kitasatosporales</taxon>
        <taxon>Streptomycetaceae</taxon>
        <taxon>Streptomyces</taxon>
        <taxon>Streptomyces aurantiacus group</taxon>
    </lineage>
</organism>
<feature type="domain" description="Acyl-CoA oxidase/dehydrogenase middle" evidence="7">
    <location>
        <begin position="153"/>
        <end position="244"/>
    </location>
</feature>